<dbReference type="GO" id="GO:0005829">
    <property type="term" value="C:cytosol"/>
    <property type="evidence" value="ECO:0007669"/>
    <property type="project" value="TreeGrafter"/>
</dbReference>
<organism evidence="4 5">
    <name type="scientific">Schizophyllum amplum</name>
    <dbReference type="NCBI Taxonomy" id="97359"/>
    <lineage>
        <taxon>Eukaryota</taxon>
        <taxon>Fungi</taxon>
        <taxon>Dikarya</taxon>
        <taxon>Basidiomycota</taxon>
        <taxon>Agaricomycotina</taxon>
        <taxon>Agaricomycetes</taxon>
        <taxon>Agaricomycetidae</taxon>
        <taxon>Agaricales</taxon>
        <taxon>Schizophyllaceae</taxon>
        <taxon>Schizophyllum</taxon>
    </lineage>
</organism>
<keyword evidence="1" id="KW-0677">Repeat</keyword>
<dbReference type="SUPFAM" id="SSF48371">
    <property type="entry name" value="ARM repeat"/>
    <property type="match status" value="3"/>
</dbReference>
<dbReference type="Pfam" id="PF23271">
    <property type="entry name" value="HEAT_GCN1"/>
    <property type="match status" value="1"/>
</dbReference>
<name>A0A550BWC8_9AGAR</name>
<dbReference type="Pfam" id="PF24916">
    <property type="entry name" value="HEAT_GCN1_fung"/>
    <property type="match status" value="1"/>
</dbReference>
<gene>
    <name evidence="4" type="ORF">BD626DRAFT_412976</name>
</gene>
<dbReference type="SMART" id="SM01349">
    <property type="entry name" value="TOG"/>
    <property type="match status" value="1"/>
</dbReference>
<dbReference type="OrthoDB" id="5148094at2759"/>
<dbReference type="InterPro" id="IPR056809">
    <property type="entry name" value="HEAT_GCN1_fung"/>
</dbReference>
<accession>A0A550BWC8</accession>
<dbReference type="InterPro" id="IPR016024">
    <property type="entry name" value="ARM-type_fold"/>
</dbReference>
<reference evidence="4 5" key="1">
    <citation type="journal article" date="2019" name="New Phytol.">
        <title>Comparative genomics reveals unique wood-decay strategies and fruiting body development in the Schizophyllaceae.</title>
        <authorList>
            <person name="Almasi E."/>
            <person name="Sahu N."/>
            <person name="Krizsan K."/>
            <person name="Balint B."/>
            <person name="Kovacs G.M."/>
            <person name="Kiss B."/>
            <person name="Cseklye J."/>
            <person name="Drula E."/>
            <person name="Henrissat B."/>
            <person name="Nagy I."/>
            <person name="Chovatia M."/>
            <person name="Adam C."/>
            <person name="LaButti K."/>
            <person name="Lipzen A."/>
            <person name="Riley R."/>
            <person name="Grigoriev I.V."/>
            <person name="Nagy L.G."/>
        </authorList>
    </citation>
    <scope>NUCLEOTIDE SEQUENCE [LARGE SCALE GENOMIC DNA]</scope>
    <source>
        <strain evidence="4 5">NL-1724</strain>
    </source>
</reference>
<dbReference type="GO" id="GO:0034198">
    <property type="term" value="P:cellular response to amino acid starvation"/>
    <property type="evidence" value="ECO:0007669"/>
    <property type="project" value="TreeGrafter"/>
</dbReference>
<proteinExistence type="predicted"/>
<feature type="domain" description="TOG" evidence="3">
    <location>
        <begin position="499"/>
        <end position="733"/>
    </location>
</feature>
<feature type="repeat" description="HEAT" evidence="2">
    <location>
        <begin position="1141"/>
        <end position="1179"/>
    </location>
</feature>
<evidence type="ECO:0000313" key="5">
    <source>
        <dbReference type="Proteomes" id="UP000320762"/>
    </source>
</evidence>
<dbReference type="Gene3D" id="1.25.10.10">
    <property type="entry name" value="Leucine-rich Repeat Variant"/>
    <property type="match status" value="6"/>
</dbReference>
<dbReference type="InterPro" id="IPR011989">
    <property type="entry name" value="ARM-like"/>
</dbReference>
<evidence type="ECO:0000313" key="4">
    <source>
        <dbReference type="EMBL" id="TRM56848.1"/>
    </source>
</evidence>
<dbReference type="InterPro" id="IPR057546">
    <property type="entry name" value="HEAT_GCN1"/>
</dbReference>
<evidence type="ECO:0000259" key="3">
    <source>
        <dbReference type="SMART" id="SM01349"/>
    </source>
</evidence>
<sequence>MVCQALSNVSSSRLSPFSSTGFAKWVGVATLRAYECDALPLDLVEEPVGGLIARMLYRLRFLSEQTPLDAASFSYVFPLLQRVVEKGPILDDRDEAETREQSSEQLALALDVLTFHAASLSDAAYPRLGVIALLIEVVKKQSALRRGAAETLVAVGETLAAAAETADQTTGTAPEISTLLAGTLSAEAYARQACLQALLPLDLTELQGTSPLDASLIGDNWSPALWLACHDVEDEKNIDVARGIWEENGLDVPDAGEAWIRVHIAFFGITFPFGALWTRSSYMAPDHATSYVRKSAAVALADAVALKPGPTNTNAAETMAVMKEYYREKARILAPEFDQYGMVIASSLDRADPWPAREAVGLAFAQLAPHFPLAEVEPFFGFLIGGSSSAQGDPPLGDREAAVRRAMLDAGIAVIDVHGGHAHVLPPLIAMFEAQLAAGSGGTAAGDYIQEAVVVLFGRLARHMDASDTRIPKVVDRLVDALSTPAEQVQIAVSECLAPLVAGMDDVKVTALIDRLFNDLLDAPKYAVRRGSAYGLAGAVRGAGIAAMKKYQVMERIKAATEEKKRYEPRQGAMFAAETLSATLGRLFEPYITVVLPLLLAEFGDAIPDVREATADAAKVIMGRLSGYGVKLILPTLLEGLEEKQWRTKKGSIELLGMMAYCSPKQLSLSLPIVIPRLTDVLTDSHAQVRSAANKSLKMFGEVISNPEIQSLVPVLLKAMVDPSRTLAALTGLLKTSFMHYIDQSSLALVIPIIERGLKERGAETKRKAAQIVGNLASLTDTKDFVPYLNTLLPLVHVVLADPVPEARATAAKSLGTLVERLGESYFPDLVPGLLRTLKTDTSGVDRQGAAQGLSEVLSGLGMERMEGLLPDVIANAQSPRATVREGFMSLLVYLPATFGMRFQPHLPRIIAPILSGLSDTEDYVRDAAMRAGRMVVTNYANRAIDLLLPELEQGMFDPGWRIRQSSITLVGELLFKVSGISGKTSDFDEDDTGDAEVNVAESSRKALVEVLGQERRDRILSALYIVRQDSVLVVRTSSIQIWKALVHNTPRTVRELLPELLSQLIVLISSAEFEQQEVASRTVSETCRKFGERIVGEMLALLRVKVQSTDARTREGVNLVLSEMMLNSSEAQREGHDDEIISMVRVSLVDDEANVRSAAAKAFDVLQEQLGAKAIDETIPTLLEALRQPGKGSGTALQALQEVMSVRSATVFPVLIPTLTAIPMTVFNARALAALVTVAGNALSKRLTVIIGALVRVLEETSDEELREAADEALRALLSSISDLEGLNTVMMVLLGWTKADAPRRRVSAYDCFALFCEVSGLDASLYRVDWIRQLISGLEESDVKIHTAAWKALDAFVKSLPKDELEPLVVPLRRSIESTGSPGHHVAGLSLPKGVAPLVPIVIAGLTTGSNEQREAAAYTIGDLVERTAPDAIKPFVVPFTGPLIRVATQATAFPPGVKVAILTALMVMLQHIPQFVKPFFPQLQRTFVKSAGDPASVAVRARAAKALGVLMKHQPRVDPVVTELIAGVKASEDAIGTSMMLALAETIKSAGPSIGETTRETVVQLISDAFRDSHDDHFAQAVGAVLRAGSLHFPEAFRDVVETYLDADTPQTLMSSHAILTVVEEDDEDDSMNNQLNLFQKLSLLRGVAQKATESASNERPAIARPARLARDIIKEMNDESLTGLF</sequence>
<keyword evidence="5" id="KW-1185">Reference proteome</keyword>
<dbReference type="STRING" id="97359.A0A550BWC8"/>
<feature type="repeat" description="HEAT" evidence="2">
    <location>
        <begin position="792"/>
        <end position="830"/>
    </location>
</feature>
<feature type="repeat" description="HEAT" evidence="2">
    <location>
        <begin position="674"/>
        <end position="712"/>
    </location>
</feature>
<dbReference type="InterPro" id="IPR034085">
    <property type="entry name" value="TOG"/>
</dbReference>
<dbReference type="InterPro" id="IPR021133">
    <property type="entry name" value="HEAT_type_2"/>
</dbReference>
<dbReference type="GO" id="GO:0019887">
    <property type="term" value="F:protein kinase regulator activity"/>
    <property type="evidence" value="ECO:0007669"/>
    <property type="project" value="TreeGrafter"/>
</dbReference>
<protein>
    <submittedName>
        <fullName evidence="4">Armadillo-type protein</fullName>
    </submittedName>
</protein>
<dbReference type="Pfam" id="PF24984">
    <property type="entry name" value="HEAT_EF3_GNC1"/>
    <property type="match status" value="1"/>
</dbReference>
<dbReference type="Proteomes" id="UP000320762">
    <property type="component" value="Unassembled WGS sequence"/>
</dbReference>
<dbReference type="Pfam" id="PF24987">
    <property type="entry name" value="HEAT_EF3_N"/>
    <property type="match status" value="1"/>
</dbReference>
<comment type="caution">
    <text evidence="4">The sequence shown here is derived from an EMBL/GenBank/DDBJ whole genome shotgun (WGS) entry which is preliminary data.</text>
</comment>
<dbReference type="GO" id="GO:0006417">
    <property type="term" value="P:regulation of translation"/>
    <property type="evidence" value="ECO:0007669"/>
    <property type="project" value="TreeGrafter"/>
</dbReference>
<dbReference type="EMBL" id="VDMD01000057">
    <property type="protein sequence ID" value="TRM56848.1"/>
    <property type="molecule type" value="Genomic_DNA"/>
</dbReference>
<dbReference type="PANTHER" id="PTHR23346">
    <property type="entry name" value="TRANSLATIONAL ACTIVATOR GCN1-RELATED"/>
    <property type="match status" value="1"/>
</dbReference>
<dbReference type="PROSITE" id="PS50077">
    <property type="entry name" value="HEAT_REPEAT"/>
    <property type="match status" value="3"/>
</dbReference>
<evidence type="ECO:0000256" key="1">
    <source>
        <dbReference type="ARBA" id="ARBA00022737"/>
    </source>
</evidence>
<evidence type="ECO:0000256" key="2">
    <source>
        <dbReference type="PROSITE-ProRule" id="PRU00103"/>
    </source>
</evidence>
<dbReference type="PANTHER" id="PTHR23346:SF7">
    <property type="entry name" value="STALLED RIBOSOME SENSOR GCN1"/>
    <property type="match status" value="1"/>
</dbReference>